<dbReference type="InterPro" id="IPR011050">
    <property type="entry name" value="Pectin_lyase_fold/virulence"/>
</dbReference>
<dbReference type="AlphaFoldDB" id="A0A1E5XKT3"/>
<dbReference type="InterPro" id="IPR006315">
    <property type="entry name" value="OM_autotransptr_brl_dom"/>
</dbReference>
<feature type="domain" description="Autotransporter" evidence="2">
    <location>
        <begin position="502"/>
        <end position="785"/>
    </location>
</feature>
<keyword evidence="4" id="KW-1185">Reference proteome</keyword>
<evidence type="ECO:0000256" key="1">
    <source>
        <dbReference type="ARBA" id="ARBA00022729"/>
    </source>
</evidence>
<dbReference type="Pfam" id="PF18883">
    <property type="entry name" value="AC_1"/>
    <property type="match status" value="1"/>
</dbReference>
<dbReference type="SUPFAM" id="SSF51126">
    <property type="entry name" value="Pectin lyase-like"/>
    <property type="match status" value="2"/>
</dbReference>
<dbReference type="InterPro" id="IPR051551">
    <property type="entry name" value="Autotransporter_adhesion"/>
</dbReference>
<dbReference type="SUPFAM" id="SSF103515">
    <property type="entry name" value="Autotransporter"/>
    <property type="match status" value="1"/>
</dbReference>
<dbReference type="Gene3D" id="2.40.128.130">
    <property type="entry name" value="Autotransporter beta-domain"/>
    <property type="match status" value="1"/>
</dbReference>
<dbReference type="InterPro" id="IPR030895">
    <property type="entry name" value="T5SS_PEPC_rpt"/>
</dbReference>
<gene>
    <name evidence="3" type="ORF">VW23_026655</name>
</gene>
<evidence type="ECO:0000313" key="4">
    <source>
        <dbReference type="Proteomes" id="UP000095463"/>
    </source>
</evidence>
<protein>
    <submittedName>
        <fullName evidence="3">Autotransporter outer membrane beta-barrel domain-containing protein</fullName>
    </submittedName>
</protein>
<dbReference type="NCBIfam" id="TIGR04393">
    <property type="entry name" value="rpt_T5SS_PEPC"/>
    <property type="match status" value="1"/>
</dbReference>
<dbReference type="GO" id="GO:0019867">
    <property type="term" value="C:outer membrane"/>
    <property type="evidence" value="ECO:0007669"/>
    <property type="project" value="InterPro"/>
</dbReference>
<dbReference type="PROSITE" id="PS51208">
    <property type="entry name" value="AUTOTRANSPORTER"/>
    <property type="match status" value="1"/>
</dbReference>
<dbReference type="EMBL" id="LAJE02000307">
    <property type="protein sequence ID" value="OEO29210.1"/>
    <property type="molecule type" value="Genomic_DNA"/>
</dbReference>
<organism evidence="3 4">
    <name type="scientific">Devosia insulae DS-56</name>
    <dbReference type="NCBI Taxonomy" id="1116389"/>
    <lineage>
        <taxon>Bacteria</taxon>
        <taxon>Pseudomonadati</taxon>
        <taxon>Pseudomonadota</taxon>
        <taxon>Alphaproteobacteria</taxon>
        <taxon>Hyphomicrobiales</taxon>
        <taxon>Devosiaceae</taxon>
        <taxon>Devosia</taxon>
    </lineage>
</organism>
<keyword evidence="1" id="KW-0732">Signal</keyword>
<dbReference type="InterPro" id="IPR013425">
    <property type="entry name" value="Autotrns_rpt"/>
</dbReference>
<dbReference type="SMART" id="SM00869">
    <property type="entry name" value="Autotransporter"/>
    <property type="match status" value="1"/>
</dbReference>
<dbReference type="InterPro" id="IPR043990">
    <property type="entry name" value="AC_1"/>
</dbReference>
<dbReference type="InterPro" id="IPR036709">
    <property type="entry name" value="Autotransporte_beta_dom_sf"/>
</dbReference>
<evidence type="ECO:0000259" key="2">
    <source>
        <dbReference type="PROSITE" id="PS51208"/>
    </source>
</evidence>
<evidence type="ECO:0000313" key="3">
    <source>
        <dbReference type="EMBL" id="OEO29210.1"/>
    </source>
</evidence>
<sequence length="785" mass="78714">MTVGNTPGRFGNLTIQNGSTLTSNGAEHHIADGAGTNGVVTVTGAGSQWTVAGGGSIEVGAGGNGILNILSGGTVVAQSGVTFGTFAGGVGTINISGGSTLETSRLSRAGAGDGQVNFDDAILRARANNNFFIAGFSPGTLNIAAGGLTVDTQAFTVAAGSGFSGVGGLTKTGTGALNLRAVNTYTGDTVIQAGTLGLASNGSIATSSRVVANGTFGISGITAAGTSIQSLAGIGSVTLGAKNLTITDAKNDVFSGIISGSGTLTLTDGTQTFSGANAYTGATSVNGGTLRAGAANIFGTTSAFSVAAAGTFDVAGFNQTLVSLDNAGAVRLGGVAPGTTLTVTGNYAGNGGTVYLNTALGSDGSATDRLVAGSTSDTSSLVVTNVGGAGAQTGDAGIKVVDVLGASNGTFSLVGDYVFEGDQAVVGGAYAYRLYQGTETTADGDWYLRSEIIDAGPLYAPTVPLYENYANVLQTFNELGTLQQRVGSREWLNGGQQASDDGAVAPNAIWARMDASQAHFEPGVSTAGASYDVTTWRLQAGLDGVLHQSEAGSLVAGVNAQFGTVSSDITSIYGAGSVNALGFGVGGTLTWYGAGGLYVDGQAQVIRYEADIVSDDTGTTLVEGNDAFGYGLSLEAGQKIGLNDNWSLTPQAQLSYSAVRFNDFTDQYGGTVSLDDGGDTLVGRLGLSADYESEWQDAAGETKQTHLYGIGNLYYDFLDGSTVDVSGTKFASENQGVWGGVGVGGSLSWADAQYSVFGEALVRGSLDDFGNNNAIAAKVGFNGRW</sequence>
<name>A0A1E5XKT3_9HYPH</name>
<dbReference type="Gene3D" id="2.160.20.20">
    <property type="match status" value="1"/>
</dbReference>
<dbReference type="Pfam" id="PF03797">
    <property type="entry name" value="Autotransporter"/>
    <property type="match status" value="1"/>
</dbReference>
<dbReference type="Pfam" id="PF12951">
    <property type="entry name" value="PATR"/>
    <property type="match status" value="2"/>
</dbReference>
<dbReference type="NCBIfam" id="TIGR01414">
    <property type="entry name" value="autotrans_barl"/>
    <property type="match status" value="1"/>
</dbReference>
<comment type="caution">
    <text evidence="3">The sequence shown here is derived from an EMBL/GenBank/DDBJ whole genome shotgun (WGS) entry which is preliminary data.</text>
</comment>
<dbReference type="PANTHER" id="PTHR35037">
    <property type="entry name" value="C-TERMINAL REGION OF AIDA-LIKE PROTEIN"/>
    <property type="match status" value="1"/>
</dbReference>
<dbReference type="NCBIfam" id="TIGR02601">
    <property type="entry name" value="autotrns_rpt"/>
    <property type="match status" value="2"/>
</dbReference>
<dbReference type="Proteomes" id="UP000095463">
    <property type="component" value="Unassembled WGS sequence"/>
</dbReference>
<dbReference type="InterPro" id="IPR005546">
    <property type="entry name" value="Autotransporte_beta"/>
</dbReference>
<reference evidence="3 4" key="1">
    <citation type="journal article" date="2015" name="Genome Announc.">
        <title>Genome Assemblies of Three Soil-Associated Devosia species: D. insulae, D. limi, and D. soli.</title>
        <authorList>
            <person name="Hassan Y.I."/>
            <person name="Lepp D."/>
            <person name="Zhou T."/>
        </authorList>
    </citation>
    <scope>NUCLEOTIDE SEQUENCE [LARGE SCALE GENOMIC DNA]</scope>
    <source>
        <strain evidence="3 4">DS-56</strain>
    </source>
</reference>
<dbReference type="InterPro" id="IPR012332">
    <property type="entry name" value="Autotransporter_pectin_lyase_C"/>
</dbReference>
<accession>A0A1E5XKT3</accession>
<dbReference type="PANTHER" id="PTHR35037:SF3">
    <property type="entry name" value="C-TERMINAL REGION OF AIDA-LIKE PROTEIN"/>
    <property type="match status" value="1"/>
</dbReference>
<dbReference type="CDD" id="cd01344">
    <property type="entry name" value="PL2_Passenger_AT"/>
    <property type="match status" value="1"/>
</dbReference>
<proteinExistence type="predicted"/>